<proteinExistence type="predicted"/>
<name>A0A828YXD3_9LEPT</name>
<evidence type="ECO:0000313" key="1">
    <source>
        <dbReference type="EMBL" id="EKR62667.1"/>
    </source>
</evidence>
<dbReference type="EMBL" id="AFLV02000078">
    <property type="protein sequence ID" value="EKR62667.1"/>
    <property type="molecule type" value="Genomic_DNA"/>
</dbReference>
<gene>
    <name evidence="1" type="ORF">LEP1GSC036_0132</name>
</gene>
<sequence length="70" mass="8054">MLCAILRTLKIGPGLWTTGFSVFSNPVSMTDRFLFHVYEPDLGFTKERDWRIVGTDLSRSRPFFPGLDFP</sequence>
<comment type="caution">
    <text evidence="1">The sequence shown here is derived from an EMBL/GenBank/DDBJ whole genome shotgun (WGS) entry which is preliminary data.</text>
</comment>
<protein>
    <submittedName>
        <fullName evidence="1">Uncharacterized protein</fullName>
    </submittedName>
</protein>
<reference evidence="1 2" key="1">
    <citation type="submission" date="2012-10" db="EMBL/GenBank/DDBJ databases">
        <authorList>
            <person name="Harkins D.M."/>
            <person name="Durkin A.S."/>
            <person name="Brinkac L.M."/>
            <person name="Haft D.H."/>
            <person name="Selengut J.D."/>
            <person name="Sanka R."/>
            <person name="DePew J."/>
            <person name="Purushe J."/>
            <person name="Whelen A.C."/>
            <person name="Vinetz J.M."/>
            <person name="Sutton G.G."/>
            <person name="Nierman W.C."/>
            <person name="Fouts D.E."/>
        </authorList>
    </citation>
    <scope>NUCLEOTIDE SEQUENCE [LARGE SCALE GENOMIC DNA]</scope>
    <source>
        <strain evidence="1 2">2006001853</strain>
    </source>
</reference>
<dbReference type="AlphaFoldDB" id="A0A828YXD3"/>
<accession>A0A828YXD3</accession>
<organism evidence="1 2">
    <name type="scientific">Leptospira weilii str. 2006001853</name>
    <dbReference type="NCBI Taxonomy" id="1001589"/>
    <lineage>
        <taxon>Bacteria</taxon>
        <taxon>Pseudomonadati</taxon>
        <taxon>Spirochaetota</taxon>
        <taxon>Spirochaetia</taxon>
        <taxon>Leptospirales</taxon>
        <taxon>Leptospiraceae</taxon>
        <taxon>Leptospira</taxon>
    </lineage>
</organism>
<evidence type="ECO:0000313" key="2">
    <source>
        <dbReference type="Proteomes" id="UP000001338"/>
    </source>
</evidence>
<dbReference type="Proteomes" id="UP000001338">
    <property type="component" value="Unassembled WGS sequence"/>
</dbReference>